<accession>A0A8X6G9A3</accession>
<protein>
    <submittedName>
        <fullName evidence="2">Uncharacterized protein</fullName>
    </submittedName>
</protein>
<keyword evidence="1" id="KW-1133">Transmembrane helix</keyword>
<evidence type="ECO:0000256" key="1">
    <source>
        <dbReference type="SAM" id="Phobius"/>
    </source>
</evidence>
<dbReference type="EMBL" id="BMAO01005065">
    <property type="protein sequence ID" value="GFQ98787.1"/>
    <property type="molecule type" value="Genomic_DNA"/>
</dbReference>
<reference evidence="2" key="1">
    <citation type="submission" date="2020-07" db="EMBL/GenBank/DDBJ databases">
        <title>Multicomponent nature underlies the extraordinary mechanical properties of spider dragline silk.</title>
        <authorList>
            <person name="Kono N."/>
            <person name="Nakamura H."/>
            <person name="Mori M."/>
            <person name="Yoshida Y."/>
            <person name="Ohtoshi R."/>
            <person name="Malay A.D."/>
            <person name="Moran D.A.P."/>
            <person name="Tomita M."/>
            <person name="Numata K."/>
            <person name="Arakawa K."/>
        </authorList>
    </citation>
    <scope>NUCLEOTIDE SEQUENCE</scope>
</reference>
<feature type="transmembrane region" description="Helical" evidence="1">
    <location>
        <begin position="127"/>
        <end position="146"/>
    </location>
</feature>
<gene>
    <name evidence="2" type="ORF">TNCT_310141</name>
</gene>
<proteinExistence type="predicted"/>
<comment type="caution">
    <text evidence="2">The sequence shown here is derived from an EMBL/GenBank/DDBJ whole genome shotgun (WGS) entry which is preliminary data.</text>
</comment>
<evidence type="ECO:0000313" key="3">
    <source>
        <dbReference type="Proteomes" id="UP000887116"/>
    </source>
</evidence>
<evidence type="ECO:0000313" key="2">
    <source>
        <dbReference type="EMBL" id="GFQ98787.1"/>
    </source>
</evidence>
<keyword evidence="3" id="KW-1185">Reference proteome</keyword>
<keyword evidence="1" id="KW-0812">Transmembrane</keyword>
<keyword evidence="1" id="KW-0472">Membrane</keyword>
<feature type="transmembrane region" description="Helical" evidence="1">
    <location>
        <begin position="96"/>
        <end position="115"/>
    </location>
</feature>
<name>A0A8X6G9A3_TRICU</name>
<sequence>MRKRTSNDPKIPSSKCSLSLNNCPVQSQKKSALGPTRIYLQLQQFFFSNNAFCLKCRSYRSPNLCPITAIVYASRPLKKKERENNGRNSRDNGFVITWRVILSYLASVLALFSGGEKYCLAFERREKSIGFLCLLSCSLCLCGRLLL</sequence>
<dbReference type="Proteomes" id="UP000887116">
    <property type="component" value="Unassembled WGS sequence"/>
</dbReference>
<organism evidence="2 3">
    <name type="scientific">Trichonephila clavata</name>
    <name type="common">Joro spider</name>
    <name type="synonym">Nephila clavata</name>
    <dbReference type="NCBI Taxonomy" id="2740835"/>
    <lineage>
        <taxon>Eukaryota</taxon>
        <taxon>Metazoa</taxon>
        <taxon>Ecdysozoa</taxon>
        <taxon>Arthropoda</taxon>
        <taxon>Chelicerata</taxon>
        <taxon>Arachnida</taxon>
        <taxon>Araneae</taxon>
        <taxon>Araneomorphae</taxon>
        <taxon>Entelegynae</taxon>
        <taxon>Araneoidea</taxon>
        <taxon>Nephilidae</taxon>
        <taxon>Trichonephila</taxon>
    </lineage>
</organism>
<dbReference type="AlphaFoldDB" id="A0A8X6G9A3"/>